<dbReference type="OrthoDB" id="3176171at2759"/>
<evidence type="ECO:0000256" key="1">
    <source>
        <dbReference type="ARBA" id="ARBA00022701"/>
    </source>
</evidence>
<dbReference type="Gene3D" id="3.40.850.10">
    <property type="entry name" value="Kinesin motor domain"/>
    <property type="match status" value="1"/>
</dbReference>
<keyword evidence="1" id="KW-0493">Microtubule</keyword>
<dbReference type="GO" id="GO:0007018">
    <property type="term" value="P:microtubule-based movement"/>
    <property type="evidence" value="ECO:0007669"/>
    <property type="project" value="InterPro"/>
</dbReference>
<keyword evidence="3 5" id="KW-0067">ATP-binding</keyword>
<comment type="caution">
    <text evidence="9">The sequence shown here is derived from an EMBL/GenBank/DDBJ whole genome shotgun (WGS) entry which is preliminary data.</text>
</comment>
<comment type="similarity">
    <text evidence="5">Belongs to the TRAFAC class myosin-kinesin ATPase superfamily. Kinesin family.</text>
</comment>
<dbReference type="EMBL" id="JAEHOE010000028">
    <property type="protein sequence ID" value="KAG2494751.1"/>
    <property type="molecule type" value="Genomic_DNA"/>
</dbReference>
<dbReference type="InterPro" id="IPR036961">
    <property type="entry name" value="Kinesin_motor_dom_sf"/>
</dbReference>
<dbReference type="Pfam" id="PF00225">
    <property type="entry name" value="Kinesin"/>
    <property type="match status" value="1"/>
</dbReference>
<dbReference type="InterPro" id="IPR001752">
    <property type="entry name" value="Kinesin_motor_dom"/>
</dbReference>
<evidence type="ECO:0000256" key="2">
    <source>
        <dbReference type="ARBA" id="ARBA00022741"/>
    </source>
</evidence>
<dbReference type="GO" id="GO:0008017">
    <property type="term" value="F:microtubule binding"/>
    <property type="evidence" value="ECO:0007669"/>
    <property type="project" value="InterPro"/>
</dbReference>
<feature type="region of interest" description="Disordered" evidence="7">
    <location>
        <begin position="106"/>
        <end position="198"/>
    </location>
</feature>
<sequence>MDDREEQPGVQARLPLALGVHNSSLGALRPAGKPPSAAALRSAVGVGSSQEPGCSKENQADALGAVKSEYVKDRQPARGILRKADDGSWEKLQSKFSSLEGELLTFSSQTQSRRDSLTARGSAQGPLLPAQASSQHPLPTAASQPSAPSWLPPPRAVPPLPPALPPQPEPLPTTSALYNADTSGSQDDDGCTGGLGQHSKDSFITIPAGAVGNSKVAKAAADTFEDPSFQKMVAEGLHKQLQRTKDGATDKSRIQELAELVKMLRKCIKDTGSRATTYIDACVKLEREASQQVEAVKLSSRTSIRQLEAELASTRQSLAECERETRNDKAKWGLDLDTQKAEASRLVRELERVTEERDRAREEAKRAEQARQQLDADLKELRKYSATQQRERSANQSEEVRRLHDEKTAAENRISGLRDEVNKISTTFKAAQEACTEYEREVQLLRASVDNLKGSLAGKEAAAAVQSEHIVKLQKELASTKEQLAAATTESQRQQQELAQGAEDRAALATEVEQRCGEVTALRESVAGLQQRGDEDRVEWEAKKQELEAALAGVTAERDQALNMAGTLKNALSSAMAKLEDAEKSLAREAAERASLMREQTNLQHQLEFSEGAQAAAEAAAAQAKAKVAEVEAELSAAKQAVEDKEGRLAHMEGEFEALKEVLGETTTTAGGAGSKDVVATLLSKIATLQNAAAAAEAVRRKLHNELVDLKGNIRVYCRVRPHATPSTRLGPDGASLALAADGREHAFAYDKVFGPDSSQEAVFGSVSELVQSALDGFHVCIFSYGQTGAGKTHTMQGGDAQAARGIIPRAVEKILSTARKLEEQAEWSYSMEASFIEIYNNQLRDLLGGTSGPSSYINDLHAIKHDPDGGHTIVAGVSKVPVTDADGAAALCRKAAAARAVEATAMNRVSSRSHSVFMLYITGYHAGSGTRLQGCLCLVDLAGSERLDRSLAEGQAKKEACAINASLSSLGDVFAALSSKSSHVPYRNSKLTYLLQPCLGGSGKTLMFVNINPEPASAGESLCSLRFAAKVSGCETGAKGGARRNVLTLGGGGGMGGDDPAGEARRRGSAPASSSAAGAAARPGGSAAAGGTAKGLAAAAAAAMPPPPPPTALPVFHPGRADPTPLRPRLPGGGRSMVRSTPSTRAKQPPVSARGSAPAPVRPTPARPAAASQAAANVPVAPPTVSRRLPPPPQTPGVAANAAAAAGPSGAAPPGSVRCSLPGLPRGPGGMDAAAAKRMSMAPVRSGAGGTDAGASRMSLAGVGQKRSAGAASGNPAKRSRP</sequence>
<name>A0A835Y5W6_9CHLO</name>
<keyword evidence="4 5" id="KW-0505">Motor protein</keyword>
<proteinExistence type="inferred from homology"/>
<accession>A0A835Y5W6</accession>
<feature type="binding site" evidence="5">
    <location>
        <begin position="786"/>
        <end position="793"/>
    </location>
    <ligand>
        <name>ATP</name>
        <dbReference type="ChEBI" id="CHEBI:30616"/>
    </ligand>
</feature>
<feature type="compositionally biased region" description="Low complexity" evidence="7">
    <location>
        <begin position="1168"/>
        <end position="1189"/>
    </location>
</feature>
<dbReference type="Gene3D" id="1.10.287.1490">
    <property type="match status" value="1"/>
</dbReference>
<reference evidence="9" key="1">
    <citation type="journal article" date="2020" name="bioRxiv">
        <title>Comparative genomics of Chlamydomonas.</title>
        <authorList>
            <person name="Craig R.J."/>
            <person name="Hasan A.R."/>
            <person name="Ness R.W."/>
            <person name="Keightley P.D."/>
        </authorList>
    </citation>
    <scope>NUCLEOTIDE SEQUENCE</scope>
    <source>
        <strain evidence="9">CCAP 11/70</strain>
    </source>
</reference>
<dbReference type="Proteomes" id="UP000612055">
    <property type="component" value="Unassembled WGS sequence"/>
</dbReference>
<feature type="compositionally biased region" description="Low complexity" evidence="7">
    <location>
        <begin position="1070"/>
        <end position="1104"/>
    </location>
</feature>
<evidence type="ECO:0000256" key="4">
    <source>
        <dbReference type="ARBA" id="ARBA00023175"/>
    </source>
</evidence>
<feature type="compositionally biased region" description="Polar residues" evidence="7">
    <location>
        <begin position="173"/>
        <end position="185"/>
    </location>
</feature>
<feature type="coiled-coil region" evidence="6">
    <location>
        <begin position="686"/>
        <end position="713"/>
    </location>
</feature>
<dbReference type="PANTHER" id="PTHR47972:SF45">
    <property type="entry name" value="PROTEIN CLARET SEGREGATIONAL"/>
    <property type="match status" value="1"/>
</dbReference>
<dbReference type="GO" id="GO:0003777">
    <property type="term" value="F:microtubule motor activity"/>
    <property type="evidence" value="ECO:0007669"/>
    <property type="project" value="InterPro"/>
</dbReference>
<evidence type="ECO:0000256" key="5">
    <source>
        <dbReference type="PROSITE-ProRule" id="PRU00283"/>
    </source>
</evidence>
<dbReference type="PROSITE" id="PS50067">
    <property type="entry name" value="KINESIN_MOTOR_2"/>
    <property type="match status" value="1"/>
</dbReference>
<dbReference type="InterPro" id="IPR027640">
    <property type="entry name" value="Kinesin-like_fam"/>
</dbReference>
<evidence type="ECO:0000259" key="8">
    <source>
        <dbReference type="PROSITE" id="PS50067"/>
    </source>
</evidence>
<feature type="compositionally biased region" description="Gly residues" evidence="7">
    <location>
        <begin position="1050"/>
        <end position="1060"/>
    </location>
</feature>
<evidence type="ECO:0000256" key="6">
    <source>
        <dbReference type="SAM" id="Coils"/>
    </source>
</evidence>
<dbReference type="PANTHER" id="PTHR47972">
    <property type="entry name" value="KINESIN-LIKE PROTEIN KLP-3"/>
    <property type="match status" value="1"/>
</dbReference>
<keyword evidence="2 5" id="KW-0547">Nucleotide-binding</keyword>
<feature type="compositionally biased region" description="Low complexity" evidence="7">
    <location>
        <begin position="1197"/>
        <end position="1218"/>
    </location>
</feature>
<evidence type="ECO:0000256" key="3">
    <source>
        <dbReference type="ARBA" id="ARBA00022840"/>
    </source>
</evidence>
<evidence type="ECO:0000313" key="9">
    <source>
        <dbReference type="EMBL" id="KAG2494751.1"/>
    </source>
</evidence>
<dbReference type="GO" id="GO:0005524">
    <property type="term" value="F:ATP binding"/>
    <property type="evidence" value="ECO:0007669"/>
    <property type="project" value="UniProtKB-UniRule"/>
</dbReference>
<dbReference type="GO" id="GO:0005874">
    <property type="term" value="C:microtubule"/>
    <property type="evidence" value="ECO:0007669"/>
    <property type="project" value="UniProtKB-KW"/>
</dbReference>
<keyword evidence="10" id="KW-1185">Reference proteome</keyword>
<evidence type="ECO:0000256" key="7">
    <source>
        <dbReference type="SAM" id="MobiDB-lite"/>
    </source>
</evidence>
<feature type="region of interest" description="Disordered" evidence="7">
    <location>
        <begin position="27"/>
        <end position="56"/>
    </location>
</feature>
<feature type="domain" description="Kinesin motor" evidence="8">
    <location>
        <begin position="713"/>
        <end position="1035"/>
    </location>
</feature>
<protein>
    <recommendedName>
        <fullName evidence="8">Kinesin motor domain-containing protein</fullName>
    </recommendedName>
</protein>
<feature type="region of interest" description="Disordered" evidence="7">
    <location>
        <begin position="385"/>
        <end position="406"/>
    </location>
</feature>
<dbReference type="SMART" id="SM00129">
    <property type="entry name" value="KISc"/>
    <property type="match status" value="1"/>
</dbReference>
<feature type="coiled-coil region" evidence="6">
    <location>
        <begin position="537"/>
        <end position="662"/>
    </location>
</feature>
<dbReference type="SUPFAM" id="SSF52540">
    <property type="entry name" value="P-loop containing nucleoside triphosphate hydrolases"/>
    <property type="match status" value="1"/>
</dbReference>
<dbReference type="InterPro" id="IPR027417">
    <property type="entry name" value="P-loop_NTPase"/>
</dbReference>
<organism evidence="9 10">
    <name type="scientific">Edaphochlamys debaryana</name>
    <dbReference type="NCBI Taxonomy" id="47281"/>
    <lineage>
        <taxon>Eukaryota</taxon>
        <taxon>Viridiplantae</taxon>
        <taxon>Chlorophyta</taxon>
        <taxon>core chlorophytes</taxon>
        <taxon>Chlorophyceae</taxon>
        <taxon>CS clade</taxon>
        <taxon>Chlamydomonadales</taxon>
        <taxon>Chlamydomonadales incertae sedis</taxon>
        <taxon>Edaphochlamys</taxon>
    </lineage>
</organism>
<evidence type="ECO:0000313" key="10">
    <source>
        <dbReference type="Proteomes" id="UP000612055"/>
    </source>
</evidence>
<feature type="compositionally biased region" description="Polar residues" evidence="7">
    <location>
        <begin position="131"/>
        <end position="146"/>
    </location>
</feature>
<dbReference type="PRINTS" id="PR00380">
    <property type="entry name" value="KINESINHEAVY"/>
</dbReference>
<feature type="compositionally biased region" description="Pro residues" evidence="7">
    <location>
        <begin position="150"/>
        <end position="171"/>
    </location>
</feature>
<gene>
    <name evidence="9" type="ORF">HYH03_006997</name>
</gene>
<feature type="region of interest" description="Disordered" evidence="7">
    <location>
        <begin position="1043"/>
        <end position="1283"/>
    </location>
</feature>
<keyword evidence="6" id="KW-0175">Coiled coil</keyword>